<comment type="caution">
    <text evidence="6">The sequence shown here is derived from an EMBL/GenBank/DDBJ whole genome shotgun (WGS) entry which is preliminary data.</text>
</comment>
<keyword evidence="1" id="KW-0479">Metal-binding</keyword>
<evidence type="ECO:0000256" key="4">
    <source>
        <dbReference type="SAM" id="MobiDB-lite"/>
    </source>
</evidence>
<sequence length="142" mass="16829">MENQELLQCPYEKNHSILKHRMQVHLTKCRRNHANVPKVTCPFNVTHVLNKPELEFHVMVCAERKTFENFRNIEEPITKPTIPPPMPVYESEENWDNEDAPTYNPQEYLAKATVLRNLQGATPSERKKFRQQERLRYLGIDD</sequence>
<dbReference type="InterPro" id="IPR022776">
    <property type="entry name" value="TRM13/UPF0224_CHHC_Znf_dom"/>
</dbReference>
<dbReference type="Proteomes" id="UP000037069">
    <property type="component" value="Unassembled WGS sequence"/>
</dbReference>
<keyword evidence="7" id="KW-1185">Reference proteome</keyword>
<evidence type="ECO:0000256" key="1">
    <source>
        <dbReference type="ARBA" id="ARBA00022723"/>
    </source>
</evidence>
<feature type="domain" description="CHHC U11-48K-type" evidence="5">
    <location>
        <begin position="38"/>
        <end position="65"/>
    </location>
</feature>
<dbReference type="InterPro" id="IPR036236">
    <property type="entry name" value="Znf_C2H2_sf"/>
</dbReference>
<proteinExistence type="predicted"/>
<feature type="domain" description="CHHC U11-48K-type" evidence="5">
    <location>
        <begin position="6"/>
        <end position="33"/>
    </location>
</feature>
<dbReference type="OMA" id="PFNTTHM"/>
<evidence type="ECO:0000256" key="3">
    <source>
        <dbReference type="ARBA" id="ARBA00022833"/>
    </source>
</evidence>
<dbReference type="PANTHER" id="PTHR21402:SF5">
    <property type="entry name" value="GAMETOCYTE SPECIFIC FACTOR 1"/>
    <property type="match status" value="1"/>
</dbReference>
<dbReference type="EMBL" id="JRES01000926">
    <property type="protein sequence ID" value="KNC27238.1"/>
    <property type="molecule type" value="Genomic_DNA"/>
</dbReference>
<dbReference type="OrthoDB" id="5839404at2759"/>
<dbReference type="GO" id="GO:0008270">
    <property type="term" value="F:zinc ion binding"/>
    <property type="evidence" value="ECO:0007669"/>
    <property type="project" value="UniProtKB-KW"/>
</dbReference>
<protein>
    <recommendedName>
        <fullName evidence="5">CHHC U11-48K-type domain-containing protein</fullName>
    </recommendedName>
</protein>
<evidence type="ECO:0000313" key="6">
    <source>
        <dbReference type="EMBL" id="KNC27238.1"/>
    </source>
</evidence>
<dbReference type="InterPro" id="IPR051591">
    <property type="entry name" value="UPF0224_FAM112_RNA_Proc"/>
</dbReference>
<name>A0A0L0C4E6_LUCCU</name>
<dbReference type="SUPFAM" id="SSF57667">
    <property type="entry name" value="beta-beta-alpha zinc fingers"/>
    <property type="match status" value="1"/>
</dbReference>
<reference evidence="6 7" key="1">
    <citation type="journal article" date="2015" name="Nat. Commun.">
        <title>Lucilia cuprina genome unlocks parasitic fly biology to underpin future interventions.</title>
        <authorList>
            <person name="Anstead C.A."/>
            <person name="Korhonen P.K."/>
            <person name="Young N.D."/>
            <person name="Hall R.S."/>
            <person name="Jex A.R."/>
            <person name="Murali S.C."/>
            <person name="Hughes D.S."/>
            <person name="Lee S.F."/>
            <person name="Perry T."/>
            <person name="Stroehlein A.J."/>
            <person name="Ansell B.R."/>
            <person name="Breugelmans B."/>
            <person name="Hofmann A."/>
            <person name="Qu J."/>
            <person name="Dugan S."/>
            <person name="Lee S.L."/>
            <person name="Chao H."/>
            <person name="Dinh H."/>
            <person name="Han Y."/>
            <person name="Doddapaneni H.V."/>
            <person name="Worley K.C."/>
            <person name="Muzny D.M."/>
            <person name="Ioannidis P."/>
            <person name="Waterhouse R.M."/>
            <person name="Zdobnov E.M."/>
            <person name="James P.J."/>
            <person name="Bagnall N.H."/>
            <person name="Kotze A.C."/>
            <person name="Gibbs R.A."/>
            <person name="Richards S."/>
            <person name="Batterham P."/>
            <person name="Gasser R.B."/>
        </authorList>
    </citation>
    <scope>NUCLEOTIDE SEQUENCE [LARGE SCALE GENOMIC DNA]</scope>
    <source>
        <strain evidence="6 7">LS</strain>
        <tissue evidence="6">Full body</tissue>
    </source>
</reference>
<dbReference type="AlphaFoldDB" id="A0A0L0C4E6"/>
<keyword evidence="2" id="KW-0863">Zinc-finger</keyword>
<dbReference type="PANTHER" id="PTHR21402">
    <property type="entry name" value="GAMETOCYTE SPECIFIC FACTOR 1-RELATED"/>
    <property type="match status" value="1"/>
</dbReference>
<accession>A0A0L0C4E6</accession>
<evidence type="ECO:0000313" key="7">
    <source>
        <dbReference type="Proteomes" id="UP000037069"/>
    </source>
</evidence>
<feature type="region of interest" description="Disordered" evidence="4">
    <location>
        <begin position="76"/>
        <end position="103"/>
    </location>
</feature>
<evidence type="ECO:0000259" key="5">
    <source>
        <dbReference type="PROSITE" id="PS51800"/>
    </source>
</evidence>
<feature type="compositionally biased region" description="Acidic residues" evidence="4">
    <location>
        <begin position="90"/>
        <end position="99"/>
    </location>
</feature>
<evidence type="ECO:0000256" key="2">
    <source>
        <dbReference type="ARBA" id="ARBA00022771"/>
    </source>
</evidence>
<dbReference type="PROSITE" id="PS51800">
    <property type="entry name" value="ZF_CHHC_U11_48K"/>
    <property type="match status" value="2"/>
</dbReference>
<gene>
    <name evidence="6" type="ORF">FF38_14073</name>
</gene>
<dbReference type="Pfam" id="PF05253">
    <property type="entry name" value="zf-U11-48K"/>
    <property type="match status" value="2"/>
</dbReference>
<keyword evidence="3" id="KW-0862">Zinc</keyword>
<organism evidence="6 7">
    <name type="scientific">Lucilia cuprina</name>
    <name type="common">Green bottle fly</name>
    <name type="synonym">Australian sheep blowfly</name>
    <dbReference type="NCBI Taxonomy" id="7375"/>
    <lineage>
        <taxon>Eukaryota</taxon>
        <taxon>Metazoa</taxon>
        <taxon>Ecdysozoa</taxon>
        <taxon>Arthropoda</taxon>
        <taxon>Hexapoda</taxon>
        <taxon>Insecta</taxon>
        <taxon>Pterygota</taxon>
        <taxon>Neoptera</taxon>
        <taxon>Endopterygota</taxon>
        <taxon>Diptera</taxon>
        <taxon>Brachycera</taxon>
        <taxon>Muscomorpha</taxon>
        <taxon>Oestroidea</taxon>
        <taxon>Calliphoridae</taxon>
        <taxon>Luciliinae</taxon>
        <taxon>Lucilia</taxon>
    </lineage>
</organism>